<comment type="caution">
    <text evidence="2">The sequence shown here is derived from an EMBL/GenBank/DDBJ whole genome shotgun (WGS) entry which is preliminary data.</text>
</comment>
<organism evidence="2 3">
    <name type="scientific">Flavivirga aquimarina</name>
    <dbReference type="NCBI Taxonomy" id="2027862"/>
    <lineage>
        <taxon>Bacteria</taxon>
        <taxon>Pseudomonadati</taxon>
        <taxon>Bacteroidota</taxon>
        <taxon>Flavobacteriia</taxon>
        <taxon>Flavobacteriales</taxon>
        <taxon>Flavobacteriaceae</taxon>
        <taxon>Flavivirga</taxon>
    </lineage>
</organism>
<dbReference type="Proteomes" id="UP001176883">
    <property type="component" value="Unassembled WGS sequence"/>
</dbReference>
<dbReference type="RefSeq" id="WP_303275957.1">
    <property type="nucleotide sequence ID" value="NZ_JAUOEK010000017.1"/>
</dbReference>
<feature type="transmembrane region" description="Helical" evidence="1">
    <location>
        <begin position="7"/>
        <end position="29"/>
    </location>
</feature>
<feature type="transmembrane region" description="Helical" evidence="1">
    <location>
        <begin position="255"/>
        <end position="275"/>
    </location>
</feature>
<keyword evidence="1" id="KW-0812">Transmembrane</keyword>
<keyword evidence="3" id="KW-1185">Reference proteome</keyword>
<feature type="transmembrane region" description="Helical" evidence="1">
    <location>
        <begin position="96"/>
        <end position="116"/>
    </location>
</feature>
<keyword evidence="1" id="KW-0472">Membrane</keyword>
<evidence type="ECO:0000313" key="2">
    <source>
        <dbReference type="EMBL" id="MDO5968274.1"/>
    </source>
</evidence>
<evidence type="ECO:0000313" key="3">
    <source>
        <dbReference type="Proteomes" id="UP001176883"/>
    </source>
</evidence>
<feature type="transmembrane region" description="Helical" evidence="1">
    <location>
        <begin position="67"/>
        <end position="89"/>
    </location>
</feature>
<feature type="transmembrane region" description="Helical" evidence="1">
    <location>
        <begin position="122"/>
        <end position="142"/>
    </location>
</feature>
<gene>
    <name evidence="2" type="ORF">Q4Q35_00500</name>
</gene>
<evidence type="ECO:0000256" key="1">
    <source>
        <dbReference type="SAM" id="Phobius"/>
    </source>
</evidence>
<feature type="transmembrane region" description="Helical" evidence="1">
    <location>
        <begin position="223"/>
        <end position="243"/>
    </location>
</feature>
<keyword evidence="1" id="KW-1133">Transmembrane helix</keyword>
<proteinExistence type="predicted"/>
<feature type="transmembrane region" description="Helical" evidence="1">
    <location>
        <begin position="195"/>
        <end position="216"/>
    </location>
</feature>
<reference evidence="2" key="1">
    <citation type="submission" date="2023-07" db="EMBL/GenBank/DDBJ databases">
        <title>Two novel species in the genus Flavivirga.</title>
        <authorList>
            <person name="Kwon K."/>
        </authorList>
    </citation>
    <scope>NUCLEOTIDE SEQUENCE</scope>
    <source>
        <strain evidence="2">KCTC 52353</strain>
    </source>
</reference>
<feature type="transmembrane region" description="Helical" evidence="1">
    <location>
        <begin position="154"/>
        <end position="175"/>
    </location>
</feature>
<protein>
    <submittedName>
        <fullName evidence="2">Uncharacterized protein</fullName>
    </submittedName>
</protein>
<dbReference type="EMBL" id="JAUOEK010000017">
    <property type="protein sequence ID" value="MDO5968274.1"/>
    <property type="molecule type" value="Genomic_DNA"/>
</dbReference>
<sequence>MLKQIHIIFYLKLAAVVVFVGRGYQYLFFGAPFRSLLWDESLLQPIVDTFFNSSWNEYATSIKVDKWISFSIMINGIVLFLGALASVFIKESNRKFLKFPILLGGISLGFLAFLTMKENSYQVAQFFELSIQIGVPFLLLYVTRPNMSFQFFMIVLKLLVSLTFIAHGLYAIGYYEIPGHFIDMTINSFGITENRAVLIMKIAGTLDFLVAILIFIPKVSKYALIYAVIWGTLTALARFVAAYNPQFIAASFHQTVYLVCYRLSHGIIPLLILVIQKKQAQKERRNLKLNFL</sequence>
<accession>A0ABT8W5D3</accession>
<name>A0ABT8W5D3_9FLAO</name>